<reference evidence="2" key="1">
    <citation type="submission" date="2018-11" db="EMBL/GenBank/DDBJ databases">
        <authorList>
            <person name="Alioto T."/>
            <person name="Alioto T."/>
        </authorList>
    </citation>
    <scope>NUCLEOTIDE SEQUENCE</scope>
</reference>
<dbReference type="Proteomes" id="UP000596742">
    <property type="component" value="Unassembled WGS sequence"/>
</dbReference>
<sequence length="375" mass="44229">MSDSYKDRHAKLGCMVLRLFPQVMQMIVRHYITPHGLERKYSKQEYHFVFRANEITVMDKLPNMDDFTIEICYKILRSENMLDEPKCKWGNVPHDVEVEITDDIQRLINATNSIVSIKPEEVSMNYSDELLQNIKLIVTRTDSFFKQDTLRIMYNTLCRSGIDTTSVLQDLSMIKAIEVTNFLPNGESKKQERYSRLSMAIIETFPKILRHVIRSRISASQLYLMCEPFLKTFYPEQRTSLKELPNSNTYDSLDITLVYKLLKQFSLIPSPTKGWGVIPENTDTSLGDDIERIRCCRNQLVHRRDTNIDESQFDDYFNKFQQICLRMDLHFNTNYEERIIEHKTYAMDAETQIKYENAMKEIENIKCKSSSLKFY</sequence>
<keyword evidence="3" id="KW-1185">Reference proteome</keyword>
<organism evidence="2 3">
    <name type="scientific">Mytilus galloprovincialis</name>
    <name type="common">Mediterranean mussel</name>
    <dbReference type="NCBI Taxonomy" id="29158"/>
    <lineage>
        <taxon>Eukaryota</taxon>
        <taxon>Metazoa</taxon>
        <taxon>Spiralia</taxon>
        <taxon>Lophotrochozoa</taxon>
        <taxon>Mollusca</taxon>
        <taxon>Bivalvia</taxon>
        <taxon>Autobranchia</taxon>
        <taxon>Pteriomorphia</taxon>
        <taxon>Mytilida</taxon>
        <taxon>Mytiloidea</taxon>
        <taxon>Mytilidae</taxon>
        <taxon>Mytilinae</taxon>
        <taxon>Mytilus</taxon>
    </lineage>
</organism>
<evidence type="ECO:0000313" key="3">
    <source>
        <dbReference type="Proteomes" id="UP000596742"/>
    </source>
</evidence>
<evidence type="ECO:0000259" key="1">
    <source>
        <dbReference type="Pfam" id="PF18738"/>
    </source>
</evidence>
<proteinExistence type="predicted"/>
<evidence type="ECO:0000313" key="2">
    <source>
        <dbReference type="EMBL" id="VDI20754.1"/>
    </source>
</evidence>
<gene>
    <name evidence="2" type="ORF">MGAL_10B091924</name>
</gene>
<name>A0A8B6DM70_MYTGA</name>
<dbReference type="Pfam" id="PF18738">
    <property type="entry name" value="HEPN_DZIP3"/>
    <property type="match status" value="1"/>
</dbReference>
<comment type="caution">
    <text evidence="2">The sequence shown here is derived from an EMBL/GenBank/DDBJ whole genome shotgun (WGS) entry which is preliminary data.</text>
</comment>
<dbReference type="InterPro" id="IPR041249">
    <property type="entry name" value="HEPN_DZIP3"/>
</dbReference>
<dbReference type="EMBL" id="UYJE01003605">
    <property type="protein sequence ID" value="VDI20754.1"/>
    <property type="molecule type" value="Genomic_DNA"/>
</dbReference>
<protein>
    <recommendedName>
        <fullName evidence="1">DZIP3-like HEPN domain-containing protein</fullName>
    </recommendedName>
</protein>
<dbReference type="OrthoDB" id="6186914at2759"/>
<dbReference type="AlphaFoldDB" id="A0A8B6DM70"/>
<accession>A0A8B6DM70</accession>
<feature type="domain" description="DZIP3-like HEPN" evidence="1">
    <location>
        <begin position="231"/>
        <end position="354"/>
    </location>
</feature>